<protein>
    <submittedName>
        <fullName evidence="3">CymJ protein</fullName>
    </submittedName>
</protein>
<proteinExistence type="predicted"/>
<sequence length="274" mass="31813">MDIYLGGALTQLVDKLMAFGFSKTDALVYLCLLQNGRSSGYKIAKEISLSRSTVYSSIDNLYNNGYIFLCDGQTKEYEAKSPDLIFEQIEKKCIDNIHYLKTELKNLMSEDEKEFIFNVAGFENLKQKVREVLNHAEKEIYINTDFSLHDFKDELVQAIERGVRVIVFSFKQLDKPHPDIEMYSRSPDEESLYPSRRLIVVADMHRSLIFSNFNEAVGVYTNNPLINKLVAEHIHSDIYLSEYEKGLDQNQHVFRVNSLHENTNEMYVIEHQND</sequence>
<gene>
    <name evidence="3" type="ORF">C942_00544</name>
</gene>
<dbReference type="Pfam" id="PF01978">
    <property type="entry name" value="TrmB"/>
    <property type="match status" value="1"/>
</dbReference>
<dbReference type="Gene3D" id="1.10.10.10">
    <property type="entry name" value="Winged helix-like DNA-binding domain superfamily/Winged helix DNA-binding domain"/>
    <property type="match status" value="1"/>
</dbReference>
<accession>L8JCC0</accession>
<dbReference type="AlphaFoldDB" id="L8JCC0"/>
<name>L8JCC0_9GAMM</name>
<dbReference type="CDD" id="cd09124">
    <property type="entry name" value="PLDc_like_TrmB_middle"/>
    <property type="match status" value="1"/>
</dbReference>
<dbReference type="Pfam" id="PF11495">
    <property type="entry name" value="Regulator_TrmB"/>
    <property type="match status" value="1"/>
</dbReference>
<dbReference type="InterPro" id="IPR002831">
    <property type="entry name" value="Tscrpt_reg_TrmB_N"/>
</dbReference>
<dbReference type="InterPro" id="IPR036390">
    <property type="entry name" value="WH_DNA-bd_sf"/>
</dbReference>
<evidence type="ECO:0000313" key="3">
    <source>
        <dbReference type="EMBL" id="ELR65918.1"/>
    </source>
</evidence>
<comment type="caution">
    <text evidence="3">The sequence shown here is derived from an EMBL/GenBank/DDBJ whole genome shotgun (WGS) entry which is preliminary data.</text>
</comment>
<dbReference type="SUPFAM" id="SSF56024">
    <property type="entry name" value="Phospholipase D/nuclease"/>
    <property type="match status" value="1"/>
</dbReference>
<dbReference type="InterPro" id="IPR036388">
    <property type="entry name" value="WH-like_DNA-bd_sf"/>
</dbReference>
<evidence type="ECO:0000313" key="4">
    <source>
        <dbReference type="Proteomes" id="UP000011134"/>
    </source>
</evidence>
<dbReference type="Proteomes" id="UP000011134">
    <property type="component" value="Unassembled WGS sequence"/>
</dbReference>
<evidence type="ECO:0000259" key="1">
    <source>
        <dbReference type="Pfam" id="PF01978"/>
    </source>
</evidence>
<dbReference type="InterPro" id="IPR051797">
    <property type="entry name" value="TrmB-like"/>
</dbReference>
<feature type="domain" description="Transcription regulator TrmB N-terminal" evidence="1">
    <location>
        <begin position="16"/>
        <end position="82"/>
    </location>
</feature>
<keyword evidence="4" id="KW-1185">Reference proteome</keyword>
<feature type="domain" description="Transcription regulator TrmB C-terminal" evidence="2">
    <location>
        <begin position="116"/>
        <end position="212"/>
    </location>
</feature>
<dbReference type="PANTHER" id="PTHR34293:SF1">
    <property type="entry name" value="HTH-TYPE TRANSCRIPTIONAL REGULATOR TRMBL2"/>
    <property type="match status" value="1"/>
</dbReference>
<dbReference type="PANTHER" id="PTHR34293">
    <property type="entry name" value="HTH-TYPE TRANSCRIPTIONAL REGULATOR TRMBL2"/>
    <property type="match status" value="1"/>
</dbReference>
<dbReference type="SUPFAM" id="SSF46785">
    <property type="entry name" value="Winged helix' DNA-binding domain"/>
    <property type="match status" value="1"/>
</dbReference>
<dbReference type="InterPro" id="IPR021586">
    <property type="entry name" value="Tscrpt_reg_TrmB_C"/>
</dbReference>
<evidence type="ECO:0000259" key="2">
    <source>
        <dbReference type="Pfam" id="PF11495"/>
    </source>
</evidence>
<dbReference type="EMBL" id="AMZO01000015">
    <property type="protein sequence ID" value="ELR65918.1"/>
    <property type="molecule type" value="Genomic_DNA"/>
</dbReference>
<dbReference type="PATRIC" id="fig|1056511.3.peg.2033"/>
<reference evidence="3 4" key="1">
    <citation type="submission" date="2012-12" db="EMBL/GenBank/DDBJ databases">
        <title>Genome Assembly of Photobacterium sp. AK15.</title>
        <authorList>
            <person name="Khatri I."/>
            <person name="Vaidya B."/>
            <person name="Srinivas T.N.R."/>
            <person name="Subramanian S."/>
            <person name="Pinnaka A."/>
        </authorList>
    </citation>
    <scope>NUCLEOTIDE SEQUENCE [LARGE SCALE GENOMIC DNA]</scope>
    <source>
        <strain evidence="3 4">AK15</strain>
    </source>
</reference>
<dbReference type="Gene3D" id="3.30.870.10">
    <property type="entry name" value="Endonuclease Chain A"/>
    <property type="match status" value="1"/>
</dbReference>
<organism evidence="3 4">
    <name type="scientific">Photobacterium marinum</name>
    <dbReference type="NCBI Taxonomy" id="1056511"/>
    <lineage>
        <taxon>Bacteria</taxon>
        <taxon>Pseudomonadati</taxon>
        <taxon>Pseudomonadota</taxon>
        <taxon>Gammaproteobacteria</taxon>
        <taxon>Vibrionales</taxon>
        <taxon>Vibrionaceae</taxon>
        <taxon>Photobacterium</taxon>
    </lineage>
</organism>